<name>A0A1V8M0S3_9GAMM</name>
<evidence type="ECO:0000313" key="1">
    <source>
        <dbReference type="EMBL" id="OQK15139.1"/>
    </source>
</evidence>
<dbReference type="AlphaFoldDB" id="A0A1V8M0S3"/>
<protein>
    <submittedName>
        <fullName evidence="1">Uncharacterized protein</fullName>
    </submittedName>
</protein>
<dbReference type="OrthoDB" id="8565078at2"/>
<comment type="caution">
    <text evidence="1">The sequence shown here is derived from an EMBL/GenBank/DDBJ whole genome shotgun (WGS) entry which is preliminary data.</text>
</comment>
<keyword evidence="2" id="KW-1185">Reference proteome</keyword>
<sequence>MSQAQGLERLFKALANHSDLIAQAYYEGVVYKDSKNQRALNQLKQLKVLVNHSIDGYRISGRLGQFVDSALSSDRLRRLDTDLASWVDTLEQQILMYQDAWDENRIEDAENYSAEVERVIFDLSDNLEENTSYLLMLINSRFANVRTLAEKKKQNVFYISRVELLVQAISSLRPEYLLEMVDEHPALYALLEEQLMRLLPIYHQRLQDILDKLKTFLFELRKIEARAQLVQGFAFFLRQNPGYEMQDWSEQDSIPEQWNQIKPLQLSISANTQDYAVEDELIAIVQKLRVDSEALLTKKRKPKINKIEVVEREIQVMELPLYRKWLRRYFVLLEQQAGQGISAVSFQQKYVQDIEPALWLGCVLNEWLRQQQRHTKIKMDFIQFASHAAFTGNKKVKDIVLCWREENKT</sequence>
<dbReference type="STRING" id="1420851.AU255_19360"/>
<organism evidence="1 2">
    <name type="scientific">Methyloprofundus sedimenti</name>
    <dbReference type="NCBI Taxonomy" id="1420851"/>
    <lineage>
        <taxon>Bacteria</taxon>
        <taxon>Pseudomonadati</taxon>
        <taxon>Pseudomonadota</taxon>
        <taxon>Gammaproteobacteria</taxon>
        <taxon>Methylococcales</taxon>
        <taxon>Methylococcaceae</taxon>
        <taxon>Methyloprofundus</taxon>
    </lineage>
</organism>
<dbReference type="EMBL" id="LPUF01000006">
    <property type="protein sequence ID" value="OQK15139.1"/>
    <property type="molecule type" value="Genomic_DNA"/>
</dbReference>
<accession>A0A1V8M0S3</accession>
<gene>
    <name evidence="1" type="ORF">AU255_19360</name>
</gene>
<proteinExistence type="predicted"/>
<dbReference type="Proteomes" id="UP000191980">
    <property type="component" value="Unassembled WGS sequence"/>
</dbReference>
<evidence type="ECO:0000313" key="2">
    <source>
        <dbReference type="Proteomes" id="UP000191980"/>
    </source>
</evidence>
<dbReference type="RefSeq" id="WP_080524563.1">
    <property type="nucleotide sequence ID" value="NZ_LPUF01000006.1"/>
</dbReference>
<reference evidence="1 2" key="1">
    <citation type="submission" date="2015-12" db="EMBL/GenBank/DDBJ databases">
        <authorList>
            <person name="Shamseldin A."/>
            <person name="Moawad H."/>
            <person name="Abd El-Rahim W.M."/>
            <person name="Sadowsky M.J."/>
        </authorList>
    </citation>
    <scope>NUCLEOTIDE SEQUENCE [LARGE SCALE GENOMIC DNA]</scope>
    <source>
        <strain evidence="1 2">WF1</strain>
    </source>
</reference>